<proteinExistence type="predicted"/>
<name>A0A0R3WU85_HYDTA</name>
<sequence length="154" mass="15909">MWDCESSTFYAYGQSTTTAPDFHATNSNVAVLSNGVGVAACSDSTRLHGPTSGSSSNGAEGYGGTANSLANFCTNITETDDALKQVRGGGFLAEFERDDEEMVVEEGGASCSTNGDISPLGEMKVCSKAKCTHTSNNGTDALANGNETASVWVR</sequence>
<dbReference type="EMBL" id="UYWX01004126">
    <property type="protein sequence ID" value="VDM24654.1"/>
    <property type="molecule type" value="Genomic_DNA"/>
</dbReference>
<dbReference type="OrthoDB" id="6269871at2759"/>
<accession>A0A0R3WU85</accession>
<evidence type="ECO:0000313" key="3">
    <source>
        <dbReference type="WBParaSite" id="TTAC_0000432501-mRNA-1"/>
    </source>
</evidence>
<reference evidence="1 2" key="2">
    <citation type="submission" date="2018-11" db="EMBL/GenBank/DDBJ databases">
        <authorList>
            <consortium name="Pathogen Informatics"/>
        </authorList>
    </citation>
    <scope>NUCLEOTIDE SEQUENCE [LARGE SCALE GENOMIC DNA]</scope>
</reference>
<dbReference type="Proteomes" id="UP000274429">
    <property type="component" value="Unassembled WGS sequence"/>
</dbReference>
<organism evidence="3">
    <name type="scientific">Hydatigena taeniaeformis</name>
    <name type="common">Feline tapeworm</name>
    <name type="synonym">Taenia taeniaeformis</name>
    <dbReference type="NCBI Taxonomy" id="6205"/>
    <lineage>
        <taxon>Eukaryota</taxon>
        <taxon>Metazoa</taxon>
        <taxon>Spiralia</taxon>
        <taxon>Lophotrochozoa</taxon>
        <taxon>Platyhelminthes</taxon>
        <taxon>Cestoda</taxon>
        <taxon>Eucestoda</taxon>
        <taxon>Cyclophyllidea</taxon>
        <taxon>Taeniidae</taxon>
        <taxon>Hydatigera</taxon>
    </lineage>
</organism>
<keyword evidence="2" id="KW-1185">Reference proteome</keyword>
<dbReference type="WBParaSite" id="TTAC_0000432501-mRNA-1">
    <property type="protein sequence ID" value="TTAC_0000432501-mRNA-1"/>
    <property type="gene ID" value="TTAC_0000432501"/>
</dbReference>
<gene>
    <name evidence="1" type="ORF">TTAC_LOCUS4310</name>
</gene>
<protein>
    <submittedName>
        <fullName evidence="3">TLDc domain-containing protein</fullName>
    </submittedName>
</protein>
<dbReference type="AlphaFoldDB" id="A0A0R3WU85"/>
<reference evidence="3" key="1">
    <citation type="submission" date="2017-02" db="UniProtKB">
        <authorList>
            <consortium name="WormBaseParasite"/>
        </authorList>
    </citation>
    <scope>IDENTIFICATION</scope>
</reference>
<evidence type="ECO:0000313" key="2">
    <source>
        <dbReference type="Proteomes" id="UP000274429"/>
    </source>
</evidence>
<evidence type="ECO:0000313" key="1">
    <source>
        <dbReference type="EMBL" id="VDM24654.1"/>
    </source>
</evidence>